<protein>
    <recommendedName>
        <fullName evidence="4">dTTP/UTP pyrophosphatase</fullName>
        <shortName evidence="4">dTTPase/UTPase</shortName>
        <ecNumber evidence="4">3.6.1.9</ecNumber>
    </recommendedName>
    <alternativeName>
        <fullName evidence="4">Nucleoside triphosphate pyrophosphatase</fullName>
    </alternativeName>
    <alternativeName>
        <fullName evidence="4">Nucleotide pyrophosphatase</fullName>
        <shortName evidence="4">Nucleotide PPase</shortName>
    </alternativeName>
</protein>
<comment type="cofactor">
    <cofactor evidence="1 4">
        <name>a divalent metal cation</name>
        <dbReference type="ChEBI" id="CHEBI:60240"/>
    </cofactor>
</comment>
<keyword evidence="2 4" id="KW-0378">Hydrolase</keyword>
<evidence type="ECO:0000256" key="3">
    <source>
        <dbReference type="ARBA" id="ARBA00023080"/>
    </source>
</evidence>
<dbReference type="EC" id="3.6.1.9" evidence="4"/>
<feature type="active site" description="Proton acceptor" evidence="4">
    <location>
        <position position="74"/>
    </location>
</feature>
<evidence type="ECO:0000313" key="5">
    <source>
        <dbReference type="EMBL" id="REH38710.1"/>
    </source>
</evidence>
<gene>
    <name evidence="5" type="ORF">DFR26_0871</name>
</gene>
<dbReference type="EMBL" id="QUNR01000002">
    <property type="protein sequence ID" value="REH38710.1"/>
    <property type="molecule type" value="Genomic_DNA"/>
</dbReference>
<comment type="function">
    <text evidence="4">Nucleoside triphosphate pyrophosphatase that hydrolyzes dTTP and UTP. May have a dual role in cell division arrest and in preventing the incorporation of modified nucleotides into cellular nucleic acids.</text>
</comment>
<organism evidence="5 6">
    <name type="scientific">Paraperlucidibaca baekdonensis</name>
    <dbReference type="NCBI Taxonomy" id="748120"/>
    <lineage>
        <taxon>Bacteria</taxon>
        <taxon>Pseudomonadati</taxon>
        <taxon>Pseudomonadota</taxon>
        <taxon>Gammaproteobacteria</taxon>
        <taxon>Moraxellales</taxon>
        <taxon>Moraxellaceae</taxon>
        <taxon>Paraperlucidibaca</taxon>
    </lineage>
</organism>
<dbReference type="GO" id="GO:0005737">
    <property type="term" value="C:cytoplasm"/>
    <property type="evidence" value="ECO:0007669"/>
    <property type="project" value="UniProtKB-SubCell"/>
</dbReference>
<dbReference type="PANTHER" id="PTHR43213:SF5">
    <property type="entry name" value="BIFUNCTIONAL DTTP_UTP PYROPHOSPHATASE_METHYLTRANSFERASE PROTEIN-RELATED"/>
    <property type="match status" value="1"/>
</dbReference>
<comment type="catalytic activity">
    <reaction evidence="4">
        <text>dTTP + H2O = dTMP + diphosphate + H(+)</text>
        <dbReference type="Rhea" id="RHEA:28534"/>
        <dbReference type="ChEBI" id="CHEBI:15377"/>
        <dbReference type="ChEBI" id="CHEBI:15378"/>
        <dbReference type="ChEBI" id="CHEBI:33019"/>
        <dbReference type="ChEBI" id="CHEBI:37568"/>
        <dbReference type="ChEBI" id="CHEBI:63528"/>
        <dbReference type="EC" id="3.6.1.9"/>
    </reaction>
</comment>
<feature type="site" description="Important for substrate specificity" evidence="4">
    <location>
        <position position="75"/>
    </location>
</feature>
<sequence>MSNSPRLLLASSSPRRLALLRQAHLSPVVLPVDVDESVRDGESPLDYVQRLALAKAHAGQVRADDPQAWVLAADTTVVAGGEILGKPESLADAQRIWALLPSADHCVHTAIAVMHGGHAEVEVVTTRVEFLAIPEADQVAYWDSDEPKDKAGAYAIQGYAALYVKSIHGSYTNVVGLPLAETVALLRRTGYPLWE</sequence>
<proteinExistence type="inferred from homology"/>
<evidence type="ECO:0000256" key="1">
    <source>
        <dbReference type="ARBA" id="ARBA00001968"/>
    </source>
</evidence>
<dbReference type="GO" id="GO:0009117">
    <property type="term" value="P:nucleotide metabolic process"/>
    <property type="evidence" value="ECO:0007669"/>
    <property type="project" value="UniProtKB-KW"/>
</dbReference>
<dbReference type="NCBIfam" id="TIGR00172">
    <property type="entry name" value="maf"/>
    <property type="match status" value="1"/>
</dbReference>
<dbReference type="Proteomes" id="UP000256774">
    <property type="component" value="Unassembled WGS sequence"/>
</dbReference>
<dbReference type="SUPFAM" id="SSF52972">
    <property type="entry name" value="ITPase-like"/>
    <property type="match status" value="1"/>
</dbReference>
<dbReference type="Gene3D" id="3.90.950.10">
    <property type="match status" value="1"/>
</dbReference>
<reference evidence="5 6" key="1">
    <citation type="submission" date="2018-08" db="EMBL/GenBank/DDBJ databases">
        <title>Genomic Encyclopedia of Type Strains, Phase IV (KMG-IV): sequencing the most valuable type-strain genomes for metagenomic binning, comparative biology and taxonomic classification.</title>
        <authorList>
            <person name="Goeker M."/>
        </authorList>
    </citation>
    <scope>NUCLEOTIDE SEQUENCE [LARGE SCALE GENOMIC DNA]</scope>
    <source>
        <strain evidence="5 6">DSM 26022</strain>
    </source>
</reference>
<dbReference type="Pfam" id="PF02545">
    <property type="entry name" value="Maf"/>
    <property type="match status" value="1"/>
</dbReference>
<dbReference type="PANTHER" id="PTHR43213">
    <property type="entry name" value="BIFUNCTIONAL DTTP/UTP PYROPHOSPHATASE/METHYLTRANSFERASE PROTEIN-RELATED"/>
    <property type="match status" value="1"/>
</dbReference>
<dbReference type="InterPro" id="IPR029001">
    <property type="entry name" value="ITPase-like_fam"/>
</dbReference>
<dbReference type="HAMAP" id="MF_00528">
    <property type="entry name" value="Maf"/>
    <property type="match status" value="1"/>
</dbReference>
<evidence type="ECO:0000256" key="2">
    <source>
        <dbReference type="ARBA" id="ARBA00022801"/>
    </source>
</evidence>
<evidence type="ECO:0000256" key="4">
    <source>
        <dbReference type="HAMAP-Rule" id="MF_00528"/>
    </source>
</evidence>
<comment type="caution">
    <text evidence="5">The sequence shown here is derived from an EMBL/GenBank/DDBJ whole genome shotgun (WGS) entry which is preliminary data.</text>
</comment>
<dbReference type="OrthoDB" id="9807767at2"/>
<dbReference type="GO" id="GO:0036218">
    <property type="term" value="F:dTTP diphosphatase activity"/>
    <property type="evidence" value="ECO:0007669"/>
    <property type="project" value="RHEA"/>
</dbReference>
<feature type="site" description="Important for substrate specificity" evidence="4">
    <location>
        <position position="15"/>
    </location>
</feature>
<dbReference type="GO" id="GO:0036221">
    <property type="term" value="F:UTP diphosphatase activity"/>
    <property type="evidence" value="ECO:0007669"/>
    <property type="project" value="RHEA"/>
</dbReference>
<dbReference type="PIRSF" id="PIRSF006305">
    <property type="entry name" value="Maf"/>
    <property type="match status" value="1"/>
</dbReference>
<dbReference type="CDD" id="cd00555">
    <property type="entry name" value="Maf"/>
    <property type="match status" value="1"/>
</dbReference>
<dbReference type="RefSeq" id="WP_116207743.1">
    <property type="nucleotide sequence ID" value="NZ_QUNR01000002.1"/>
</dbReference>
<accession>A0A3E0H5I6</accession>
<comment type="similarity">
    <text evidence="4">Belongs to the Maf family. YhdE subfamily.</text>
</comment>
<name>A0A3E0H5I6_9GAMM</name>
<feature type="site" description="Important for substrate specificity" evidence="4">
    <location>
        <position position="157"/>
    </location>
</feature>
<comment type="subcellular location">
    <subcellularLocation>
        <location evidence="4">Cytoplasm</location>
    </subcellularLocation>
</comment>
<dbReference type="AlphaFoldDB" id="A0A3E0H5I6"/>
<keyword evidence="6" id="KW-1185">Reference proteome</keyword>
<comment type="catalytic activity">
    <reaction evidence="4">
        <text>UTP + H2O = UMP + diphosphate + H(+)</text>
        <dbReference type="Rhea" id="RHEA:29395"/>
        <dbReference type="ChEBI" id="CHEBI:15377"/>
        <dbReference type="ChEBI" id="CHEBI:15378"/>
        <dbReference type="ChEBI" id="CHEBI:33019"/>
        <dbReference type="ChEBI" id="CHEBI:46398"/>
        <dbReference type="ChEBI" id="CHEBI:57865"/>
        <dbReference type="EC" id="3.6.1.9"/>
    </reaction>
</comment>
<evidence type="ECO:0000313" key="6">
    <source>
        <dbReference type="Proteomes" id="UP000256774"/>
    </source>
</evidence>
<dbReference type="InterPro" id="IPR003697">
    <property type="entry name" value="Maf-like"/>
</dbReference>
<keyword evidence="3 4" id="KW-0546">Nucleotide metabolism</keyword>
<comment type="caution">
    <text evidence="4">Lacks conserved residue(s) required for the propagation of feature annotation.</text>
</comment>
<keyword evidence="4" id="KW-0963">Cytoplasm</keyword>